<evidence type="ECO:0000259" key="6">
    <source>
        <dbReference type="PROSITE" id="PS50970"/>
    </source>
</evidence>
<keyword evidence="3 5" id="KW-0479">Metal-binding</keyword>
<dbReference type="OrthoDB" id="261426at2759"/>
<feature type="domain" description="Hcy-binding" evidence="6">
    <location>
        <begin position="12"/>
        <end position="372"/>
    </location>
</feature>
<dbReference type="InterPro" id="IPR003726">
    <property type="entry name" value="HCY_dom"/>
</dbReference>
<evidence type="ECO:0000256" key="5">
    <source>
        <dbReference type="PROSITE-ProRule" id="PRU00333"/>
    </source>
</evidence>
<dbReference type="GO" id="GO:0033528">
    <property type="term" value="P:S-methylmethionine cycle"/>
    <property type="evidence" value="ECO:0007669"/>
    <property type="project" value="TreeGrafter"/>
</dbReference>
<evidence type="ECO:0000313" key="8">
    <source>
        <dbReference type="Proteomes" id="UP000262825"/>
    </source>
</evidence>
<dbReference type="EMBL" id="UFAJ01000001">
    <property type="protein sequence ID" value="SSD58242.1"/>
    <property type="molecule type" value="Genomic_DNA"/>
</dbReference>
<dbReference type="GO" id="GO:0032259">
    <property type="term" value="P:methylation"/>
    <property type="evidence" value="ECO:0007669"/>
    <property type="project" value="UniProtKB-KW"/>
</dbReference>
<name>A0A376B0S2_9ASCO</name>
<dbReference type="GO" id="GO:0046872">
    <property type="term" value="F:metal ion binding"/>
    <property type="evidence" value="ECO:0007669"/>
    <property type="project" value="UniProtKB-KW"/>
</dbReference>
<evidence type="ECO:0000313" key="7">
    <source>
        <dbReference type="EMBL" id="SSD58242.1"/>
    </source>
</evidence>
<gene>
    <name evidence="7" type="ORF">SCODWIG_00003</name>
</gene>
<dbReference type="InterPro" id="IPR036589">
    <property type="entry name" value="HCY_dom_sf"/>
</dbReference>
<protein>
    <submittedName>
        <fullName evidence="7">Related to Homocysteine S-methyltransferase 1</fullName>
    </submittedName>
</protein>
<feature type="binding site" evidence="5">
    <location>
        <position position="273"/>
    </location>
    <ligand>
        <name>Zn(2+)</name>
        <dbReference type="ChEBI" id="CHEBI:29105"/>
    </ligand>
</feature>
<dbReference type="PROSITE" id="PS50970">
    <property type="entry name" value="HCY"/>
    <property type="match status" value="1"/>
</dbReference>
<feature type="binding site" evidence="5">
    <location>
        <position position="357"/>
    </location>
    <ligand>
        <name>Zn(2+)</name>
        <dbReference type="ChEBI" id="CHEBI:29105"/>
    </ligand>
</feature>
<keyword evidence="2 5" id="KW-0808">Transferase</keyword>
<proteinExistence type="predicted"/>
<reference evidence="8" key="1">
    <citation type="submission" date="2018-06" db="EMBL/GenBank/DDBJ databases">
        <authorList>
            <person name="Guldener U."/>
        </authorList>
    </citation>
    <scope>NUCLEOTIDE SEQUENCE [LARGE SCALE GENOMIC DNA]</scope>
    <source>
        <strain evidence="8">UTAD17</strain>
    </source>
</reference>
<evidence type="ECO:0000256" key="4">
    <source>
        <dbReference type="ARBA" id="ARBA00022833"/>
    </source>
</evidence>
<dbReference type="AlphaFoldDB" id="A0A376B0S2"/>
<evidence type="ECO:0000256" key="2">
    <source>
        <dbReference type="ARBA" id="ARBA00022679"/>
    </source>
</evidence>
<comment type="cofactor">
    <cofactor evidence="5">
        <name>Zn(2+)</name>
        <dbReference type="ChEBI" id="CHEBI:29105"/>
    </cofactor>
</comment>
<dbReference type="GO" id="GO:0008898">
    <property type="term" value="F:S-adenosylmethionine-homocysteine S-methyltransferase activity"/>
    <property type="evidence" value="ECO:0007669"/>
    <property type="project" value="TreeGrafter"/>
</dbReference>
<dbReference type="PANTHER" id="PTHR46015">
    <property type="entry name" value="ZGC:172121"/>
    <property type="match status" value="1"/>
</dbReference>
<dbReference type="GO" id="GO:0009086">
    <property type="term" value="P:methionine biosynthetic process"/>
    <property type="evidence" value="ECO:0007669"/>
    <property type="project" value="TreeGrafter"/>
</dbReference>
<keyword evidence="4 5" id="KW-0862">Zinc</keyword>
<dbReference type="SUPFAM" id="SSF82282">
    <property type="entry name" value="Homocysteine S-methyltransferase"/>
    <property type="match status" value="1"/>
</dbReference>
<keyword evidence="1 5" id="KW-0489">Methyltransferase</keyword>
<dbReference type="Proteomes" id="UP000262825">
    <property type="component" value="Unassembled WGS sequence"/>
</dbReference>
<dbReference type="PANTHER" id="PTHR46015:SF1">
    <property type="entry name" value="HOMOCYSTEINE S-METHYLTRANSFERASE-LIKE ISOFORM 1"/>
    <property type="match status" value="1"/>
</dbReference>
<evidence type="ECO:0000256" key="1">
    <source>
        <dbReference type="ARBA" id="ARBA00022603"/>
    </source>
</evidence>
<sequence>MIIAVDSDKPFPINQYLNNPENVLVLDGGQGTELERRGLNINHSLWSTLPFLENSACSKDNKYLQVIKDMYVDFINNGSNGLMTLTYQSSYASLIKYSDGRINNLSEYTAFLNSIVDFVYSILKEQGTVNGKPLYLLGSIGPYASYLSNGSEYTGNYNINDDHIDFINYYSPQLSNFIENDKIDLIAFETIPNFQEFSSILSLKFLNHFIPLHEKGLKPFFISITVDDETGNLRAGTTYSELCNYIIKFVTENAKENHEHIILSSLVGFGMNCFAKKNSVEFLNKYNSYLKEHYPPEFRNNSNVKYFNVIYPNSGEVYDGQTRTWSHSDNDDIHNYSWSNLVENFVNVQHCKIIGGCCRTTPGDIKEISTAINVVVAAAADVE</sequence>
<feature type="binding site" evidence="5">
    <location>
        <position position="358"/>
    </location>
    <ligand>
        <name>Zn(2+)</name>
        <dbReference type="ChEBI" id="CHEBI:29105"/>
    </ligand>
</feature>
<organism evidence="7 8">
    <name type="scientific">Saccharomycodes ludwigii</name>
    <dbReference type="NCBI Taxonomy" id="36035"/>
    <lineage>
        <taxon>Eukaryota</taxon>
        <taxon>Fungi</taxon>
        <taxon>Dikarya</taxon>
        <taxon>Ascomycota</taxon>
        <taxon>Saccharomycotina</taxon>
        <taxon>Saccharomycetes</taxon>
        <taxon>Saccharomycodales</taxon>
        <taxon>Saccharomycodaceae</taxon>
        <taxon>Saccharomycodes</taxon>
    </lineage>
</organism>
<dbReference type="Pfam" id="PF02574">
    <property type="entry name" value="S-methyl_trans"/>
    <property type="match status" value="1"/>
</dbReference>
<dbReference type="Gene3D" id="3.20.20.330">
    <property type="entry name" value="Homocysteine-binding-like domain"/>
    <property type="match status" value="1"/>
</dbReference>
<dbReference type="InterPro" id="IPR051486">
    <property type="entry name" value="Hcy_S-methyltransferase"/>
</dbReference>
<dbReference type="VEuPathDB" id="FungiDB:SCODWIG_00003"/>
<accession>A0A376B0S2</accession>
<keyword evidence="8" id="KW-1185">Reference proteome</keyword>
<evidence type="ECO:0000256" key="3">
    <source>
        <dbReference type="ARBA" id="ARBA00022723"/>
    </source>
</evidence>